<gene>
    <name evidence="2" type="ORF">AVDCRST_MAG30-2026</name>
</gene>
<name>A0A6J4SR10_9ACTN</name>
<reference evidence="2" key="1">
    <citation type="submission" date="2020-02" db="EMBL/GenBank/DDBJ databases">
        <authorList>
            <person name="Meier V. D."/>
        </authorList>
    </citation>
    <scope>NUCLEOTIDE SEQUENCE</scope>
    <source>
        <strain evidence="2">AVDCRST_MAG30</strain>
    </source>
</reference>
<evidence type="ECO:0000313" key="2">
    <source>
        <dbReference type="EMBL" id="CAA9502950.1"/>
    </source>
</evidence>
<feature type="non-terminal residue" evidence="2">
    <location>
        <position position="1"/>
    </location>
</feature>
<feature type="region of interest" description="Disordered" evidence="1">
    <location>
        <begin position="1"/>
        <end position="22"/>
    </location>
</feature>
<dbReference type="AlphaFoldDB" id="A0A6J4SR10"/>
<evidence type="ECO:0000256" key="1">
    <source>
        <dbReference type="SAM" id="MobiDB-lite"/>
    </source>
</evidence>
<accession>A0A6J4SR10</accession>
<feature type="non-terminal residue" evidence="2">
    <location>
        <position position="22"/>
    </location>
</feature>
<dbReference type="EMBL" id="CADCVS010000267">
    <property type="protein sequence ID" value="CAA9502950.1"/>
    <property type="molecule type" value="Genomic_DNA"/>
</dbReference>
<protein>
    <submittedName>
        <fullName evidence="2">Uncharacterized protein</fullName>
    </submittedName>
</protein>
<proteinExistence type="predicted"/>
<organism evidence="2">
    <name type="scientific">uncultured Solirubrobacteraceae bacterium</name>
    <dbReference type="NCBI Taxonomy" id="1162706"/>
    <lineage>
        <taxon>Bacteria</taxon>
        <taxon>Bacillati</taxon>
        <taxon>Actinomycetota</taxon>
        <taxon>Thermoleophilia</taxon>
        <taxon>Solirubrobacterales</taxon>
        <taxon>Solirubrobacteraceae</taxon>
        <taxon>environmental samples</taxon>
    </lineage>
</organism>
<sequence length="22" mass="2143">CGPTPTCSSRWSAASCGASTRG</sequence>